<name>A0A2A6FSM0_9MICO</name>
<dbReference type="GO" id="GO:0016779">
    <property type="term" value="F:nucleotidyltransferase activity"/>
    <property type="evidence" value="ECO:0007669"/>
    <property type="project" value="TreeGrafter"/>
</dbReference>
<dbReference type="PANTHER" id="PTHR10953">
    <property type="entry name" value="UBIQUITIN-ACTIVATING ENZYME E1"/>
    <property type="match status" value="1"/>
</dbReference>
<protein>
    <recommendedName>
        <fullName evidence="1">THIF-type NAD/FAD binding fold domain-containing protein</fullName>
    </recommendedName>
</protein>
<feature type="domain" description="THIF-type NAD/FAD binding fold" evidence="1">
    <location>
        <begin position="124"/>
        <end position="361"/>
    </location>
</feature>
<organism evidence="2 3">
    <name type="scientific">Candidatus Lumbricidiphila eiseniae</name>
    <dbReference type="NCBI Taxonomy" id="1969409"/>
    <lineage>
        <taxon>Bacteria</taxon>
        <taxon>Bacillati</taxon>
        <taxon>Actinomycetota</taxon>
        <taxon>Actinomycetes</taxon>
        <taxon>Micrococcales</taxon>
        <taxon>Microbacteriaceae</taxon>
        <taxon>Candidatus Lumbricidiphila</taxon>
    </lineage>
</organism>
<reference evidence="3" key="1">
    <citation type="submission" date="2017-03" db="EMBL/GenBank/DDBJ databases">
        <authorList>
            <person name="Lund M.B."/>
        </authorList>
    </citation>
    <scope>NUCLEOTIDE SEQUENCE [LARGE SCALE GENOMIC DNA]</scope>
</reference>
<dbReference type="Gene3D" id="3.40.50.720">
    <property type="entry name" value="NAD(P)-binding Rossmann-like Domain"/>
    <property type="match status" value="1"/>
</dbReference>
<dbReference type="InterPro" id="IPR035985">
    <property type="entry name" value="Ubiquitin-activating_enz"/>
</dbReference>
<dbReference type="GO" id="GO:0004792">
    <property type="term" value="F:thiosulfate-cyanide sulfurtransferase activity"/>
    <property type="evidence" value="ECO:0007669"/>
    <property type="project" value="TreeGrafter"/>
</dbReference>
<accession>A0A2A6FSM0</accession>
<dbReference type="GO" id="GO:0005737">
    <property type="term" value="C:cytoplasm"/>
    <property type="evidence" value="ECO:0007669"/>
    <property type="project" value="TreeGrafter"/>
</dbReference>
<dbReference type="InterPro" id="IPR000594">
    <property type="entry name" value="ThiF_NAD_FAD-bd"/>
</dbReference>
<dbReference type="EMBL" id="NAEP01000025">
    <property type="protein sequence ID" value="PDQ35874.1"/>
    <property type="molecule type" value="Genomic_DNA"/>
</dbReference>
<evidence type="ECO:0000313" key="3">
    <source>
        <dbReference type="Proteomes" id="UP000219994"/>
    </source>
</evidence>
<proteinExistence type="predicted"/>
<dbReference type="Pfam" id="PF00899">
    <property type="entry name" value="ThiF"/>
    <property type="match status" value="1"/>
</dbReference>
<dbReference type="GO" id="GO:0008641">
    <property type="term" value="F:ubiquitin-like modifier activating enzyme activity"/>
    <property type="evidence" value="ECO:0007669"/>
    <property type="project" value="InterPro"/>
</dbReference>
<sequence length="367" mass="39451">MMLNGSQKALRPRIRDSVLVFSRGDILQFFCTMELRVKEFNVPDFVTELIPLLDGTRTVAELEFAMQSSHGYSSEVLADVLGVLSEERLLDRAVPSSITSHRFTRQEQLFEEFIASYPQLPDSPQVLQDRLAQARVVIVGMGGAGSWVLQPLVAAGVGRFDILDPDVVDVTNLNRQVLFTEADLGKSKVNAAAGKALMINTAVQIKAHRQRVESPDDLSTALSSADLIVNCADEPSVVAASDTVAAAAQRAGVAHLVGGAYGGNLGVLGISVIPGQTVCWECVRAETVNDHGRAEMVALKGRTRSGGSLAPVSGIVGNFIAWEALRILLGLPLGLSNQVRELDIMTLEWRVRPVSARPSCTNCSHLA</sequence>
<dbReference type="AlphaFoldDB" id="A0A2A6FSM0"/>
<evidence type="ECO:0000259" key="1">
    <source>
        <dbReference type="Pfam" id="PF00899"/>
    </source>
</evidence>
<dbReference type="SUPFAM" id="SSF69572">
    <property type="entry name" value="Activating enzymes of the ubiquitin-like proteins"/>
    <property type="match status" value="1"/>
</dbReference>
<dbReference type="PANTHER" id="PTHR10953:SF102">
    <property type="entry name" value="ADENYLYLTRANSFERASE AND SULFURTRANSFERASE MOCS3"/>
    <property type="match status" value="1"/>
</dbReference>
<gene>
    <name evidence="2" type="ORF">B5766_03565</name>
</gene>
<evidence type="ECO:0000313" key="2">
    <source>
        <dbReference type="EMBL" id="PDQ35874.1"/>
    </source>
</evidence>
<comment type="caution">
    <text evidence="2">The sequence shown here is derived from an EMBL/GenBank/DDBJ whole genome shotgun (WGS) entry which is preliminary data.</text>
</comment>
<dbReference type="InterPro" id="IPR045886">
    <property type="entry name" value="ThiF/MoeB/HesA"/>
</dbReference>
<dbReference type="Proteomes" id="UP000219994">
    <property type="component" value="Unassembled WGS sequence"/>
</dbReference>